<keyword evidence="1" id="KW-0175">Coiled coil</keyword>
<feature type="domain" description="AAA+ ATPase" evidence="3">
    <location>
        <begin position="1680"/>
        <end position="1887"/>
    </location>
</feature>
<evidence type="ECO:0000313" key="4">
    <source>
        <dbReference type="EMBL" id="ARO74155.1"/>
    </source>
</evidence>
<organism evidence="4">
    <name type="scientific">Chlorodesmis fastigiata</name>
    <name type="common">Turtle weed</name>
    <name type="synonym">Vaucheria fastigiata</name>
    <dbReference type="NCBI Taxonomy" id="189431"/>
    <lineage>
        <taxon>Eukaryota</taxon>
        <taxon>Viridiplantae</taxon>
        <taxon>Chlorophyta</taxon>
        <taxon>core chlorophytes</taxon>
        <taxon>Ulvophyceae</taxon>
        <taxon>TCBD clade</taxon>
        <taxon>Bryopsidales</taxon>
        <taxon>Halimedineae</taxon>
        <taxon>Halimedaceae</taxon>
        <taxon>Udoteae</taxon>
        <taxon>Chlorodesmis</taxon>
    </lineage>
</organism>
<dbReference type="GO" id="GO:0051301">
    <property type="term" value="P:cell division"/>
    <property type="evidence" value="ECO:0007669"/>
    <property type="project" value="UniProtKB-KW"/>
</dbReference>
<feature type="coiled-coil region" evidence="1">
    <location>
        <begin position="589"/>
        <end position="616"/>
    </location>
</feature>
<dbReference type="Gene3D" id="3.40.50.300">
    <property type="entry name" value="P-loop containing nucleotide triphosphate hydrolases"/>
    <property type="match status" value="2"/>
</dbReference>
<dbReference type="InterPro" id="IPR003593">
    <property type="entry name" value="AAA+_ATPase"/>
</dbReference>
<dbReference type="Pfam" id="PF00004">
    <property type="entry name" value="AAA"/>
    <property type="match status" value="2"/>
</dbReference>
<dbReference type="RefSeq" id="YP_009472526.1">
    <property type="nucleotide sequence ID" value="NC_037364.1"/>
</dbReference>
<keyword evidence="2" id="KW-0472">Membrane</keyword>
<dbReference type="SMART" id="SM00382">
    <property type="entry name" value="AAA"/>
    <property type="match status" value="1"/>
</dbReference>
<feature type="transmembrane region" description="Helical" evidence="2">
    <location>
        <begin position="48"/>
        <end position="66"/>
    </location>
</feature>
<sequence>MSKNQNIIKFMTKTKLLLILKDISETFYFFRRPLAKLKKQTIQQTNRLAFFLTILIISIGVFRVSLDNQDFSMIQNFPILSKKKKTEILQKFETSFLQSSKNITQLQKQSDKREDAAELLYQKLSKKKQNFFDFYEYLEDRAQRYQSYNHPFTFNRIVNKEKKKETINLYRNFEQMDFILYTELKKEQKTILENYRDRGKSIISDLHYYIDLLPFLYWNADNNFDIEKYRKVLSWNADEGDLEEVQIKDSKKEDYLDKCYKMIQKVYPQYQNYIKTKVDEENNANEDDEINLLLNKDQGEFPKVWKFYGKDRNNLFFQTKLQYPYSLNWASADFMIAIKFPLTAKYQKLLKTKKKLLHELKIQAYIKSETARWNRAVEEHRRKKKALLKKLKKEKYTTYHTFPGNIRIPETHYSGQSFIHSIYGKDIKKISKTPAEKAKIKRYPQAYDMWKNTKLVSGYESSIGKRPLFYKDKNYSDQKIPNKKFHVFKLLKQVGKGRGYVDFYPRGSKDEIFLRSDWHARIFRKFESKLPPKLPPRKLPRKLKRIEVIEDRIPLKIQGFKDNPKKHSPGERLLHLIQNKKKPQQAQILGNRKSSLEQARKRIEEMRAEVPKNLAEFRNKFPPKKPISSIFDITFLKNPSNLNFNRKHSIALYKFLELLVEEIKVREFKKLFKSTKTDDLNDQLNAGHFSTRFIIKMTKDGEKFIELPKDLELNSIKANIRRLKESGMDFVNIDPPFFFDDHYDFLVNFFGQYVPLNLREHTTFQEWCKDKANTNQRTFDKFFGKSSPLLAKQRENYYFNKILNSEDYLLEAIFNTFQQKNVETEYKNVIEIIKYLSDRKPKTNKKIKNKKTKKKTELLFKQSLLKLFPEECNSRRFKKVFSPSDVTLFILNFLNFRKNQRELFLKNTGMLLKIKENFKNGKDVQVSFLNKFIYDDFNGSWPKDKFERILKHFETDIFWDHQKTKYYFQFIPKPKNQIPYYFQFILKPKNQISYYFHYSIDYLLRITNVTYQKLSDNTKFSLSKVQKQFQKTIKDEQFQKSVKQLIQILKKIDKYLSHPIDQITDQKNESQQLIRKLIHFLNAIKQDLAERNRKEASQEIIRQLVQDLERIEQLFLEPETEKTDQKKEESPPIRFFYTLSPPLKPPTMSPEYYSMLPEYYEALEKAKKMIRIKEAELMKNDENFQNRNRLKNLLKDLEESKQSQRQSQSQSQRQSHSQIVIPGSFNILNPTTTVQNMLNLLESRPGASNFVYFRRNLPILPKIIEFPYLILNSKRRQKKERYFFRVQNVKKMNQILDPIAARRKEKFKKQFRKIKSFIRSTDKLKLYELFEGLFGDIGFSNLLYPSFGEKFMTEEDENTEITYFCKLLYYKPKKSLYRIFRGMKTRFKKPYPYPVAKKQTKKEREDQLYFESYKERQEREYFEKTDFEQVIDDFFNFFCEDQEKFFYNPIIPQPIYKNTSIRRMSGYLYPDMVKTKNIHELSITNIPIFNFNNENYIQLENEETGELDSISLMPKPNQSAIFRNVGLPFNREFFELREYTNEYSLALLFLFSSGWLFIHIFKNLYTKYAKEIIESCINVLKYIGILHDVKWIKEELGMAPRNKGYRGIRNHSKKFKNVVGLKYIIIKIYEMVWFLKTKRLLTTNLDPFVHFYVFVNKIVKKNKSKNKSNIYTEIFPNFLKKKGFLFIGPPGTGKTLFVQAIAGESKVPVVTQSGGLLQNPKLRGKGAGTIHKLFARAHEISPCIVFIDELDAIATRRQFLSIEDDASDIITFIENSEKALPPNIFKKKIRRKKEFYDDLDPYWKEPEFTQKPESFKIPLDVLQELQSMQLKDKEQVSMLIQLLVELDGINPLKDIIIISATNRFESLDPALMRPGRFQSIFKFYLPNYTVRKKLFKFYTKSSKIGTKNISWDYFAKRTYSLTSATIAAIISSSELTAISKSTKHTYKTLEKGINLITTITNDELKFRLKNIFKYLRKLNQTFFFNNNFYFLNSSSQNLTFNSTKLKLTNLDLNEITYILRNCYYNIGKILIGFSIQPGGQLVNIDPYINLWERPKNFRFNFLLKNFNEFLEIEEKRVSRNEVEKKFITLFGGKVGESLCVFLPLQKFSIRTLFNFHPTFILFKKNLDQSNFGLDGEIQVAQSLIKFMVEKWYFYGEKIATEKFHPILENLNLTEYSPDREKEIYLFQATIDEKLMNLDMRNQLSRNEQKPSYHAWWMKKVTTKVNFTENRFYWLEWFRIYLPDPESSIRNIEWSSPDQYFHTVLRTPPDCMPWSYFLENGCFAIENLLFLKAFNTVFKTLYQFSEFFDLLADYLLRYEDLTEEQIQSKIYQFFSLMTEKIS</sequence>
<dbReference type="GO" id="GO:0004176">
    <property type="term" value="F:ATP-dependent peptidase activity"/>
    <property type="evidence" value="ECO:0007669"/>
    <property type="project" value="TreeGrafter"/>
</dbReference>
<dbReference type="CDD" id="cd19481">
    <property type="entry name" value="RecA-like_protease"/>
    <property type="match status" value="1"/>
</dbReference>
<dbReference type="GeneID" id="36489605"/>
<evidence type="ECO:0000256" key="1">
    <source>
        <dbReference type="SAM" id="Coils"/>
    </source>
</evidence>
<name>A0A2P0QHB3_CHLFS</name>
<keyword evidence="4" id="KW-0934">Plastid</keyword>
<dbReference type="InterPro" id="IPR027417">
    <property type="entry name" value="P-loop_NTPase"/>
</dbReference>
<dbReference type="PANTHER" id="PTHR23076">
    <property type="entry name" value="METALLOPROTEASE M41 FTSH"/>
    <property type="match status" value="1"/>
</dbReference>
<reference evidence="4" key="1">
    <citation type="submission" date="2017-03" db="EMBL/GenBank/DDBJ databases">
        <title>Chloroplast genome evolution in siphonous green algae.</title>
        <authorList>
            <person name="Cremen M.C."/>
            <person name="Marcelino V.R."/>
            <person name="Verbruggen H."/>
        </authorList>
    </citation>
    <scope>NUCLEOTIDE SEQUENCE</scope>
</reference>
<keyword evidence="4" id="KW-0150">Chloroplast</keyword>
<gene>
    <name evidence="4" type="primary">ftsH</name>
</gene>
<geneLocation type="chloroplast" evidence="4"/>
<dbReference type="GO" id="GO:0006508">
    <property type="term" value="P:proteolysis"/>
    <property type="evidence" value="ECO:0007669"/>
    <property type="project" value="TreeGrafter"/>
</dbReference>
<dbReference type="GO" id="GO:0016887">
    <property type="term" value="F:ATP hydrolysis activity"/>
    <property type="evidence" value="ECO:0007669"/>
    <property type="project" value="InterPro"/>
</dbReference>
<feature type="coiled-coil region" evidence="1">
    <location>
        <begin position="1163"/>
        <end position="1214"/>
    </location>
</feature>
<keyword evidence="2" id="KW-1133">Transmembrane helix</keyword>
<keyword evidence="2" id="KW-0812">Transmembrane</keyword>
<dbReference type="SUPFAM" id="SSF52540">
    <property type="entry name" value="P-loop containing nucleoside triphosphate hydrolases"/>
    <property type="match status" value="1"/>
</dbReference>
<dbReference type="InterPro" id="IPR003960">
    <property type="entry name" value="ATPase_AAA_CS"/>
</dbReference>
<proteinExistence type="predicted"/>
<dbReference type="Gene3D" id="1.10.8.60">
    <property type="match status" value="1"/>
</dbReference>
<dbReference type="EMBL" id="KY819064">
    <property type="protein sequence ID" value="ARO74155.1"/>
    <property type="molecule type" value="Genomic_DNA"/>
</dbReference>
<protein>
    <submittedName>
        <fullName evidence="4">Cell division protein FTSH</fullName>
    </submittedName>
</protein>
<dbReference type="GO" id="GO:0005524">
    <property type="term" value="F:ATP binding"/>
    <property type="evidence" value="ECO:0007669"/>
    <property type="project" value="InterPro"/>
</dbReference>
<dbReference type="PANTHER" id="PTHR23076:SF58">
    <property type="entry name" value="INACTIVE ATP-DEPENDENT ZINC METALLOPROTEASE FTSHI 5, CHLOROPLASTIC-RELATED"/>
    <property type="match status" value="1"/>
</dbReference>
<accession>A0A2P0QHB3</accession>
<dbReference type="GO" id="GO:0009535">
    <property type="term" value="C:chloroplast thylakoid membrane"/>
    <property type="evidence" value="ECO:0007669"/>
    <property type="project" value="TreeGrafter"/>
</dbReference>
<keyword evidence="4" id="KW-0132">Cell division</keyword>
<keyword evidence="4" id="KW-0131">Cell cycle</keyword>
<dbReference type="InterPro" id="IPR003959">
    <property type="entry name" value="ATPase_AAA_core"/>
</dbReference>
<evidence type="ECO:0000256" key="2">
    <source>
        <dbReference type="SAM" id="Phobius"/>
    </source>
</evidence>
<evidence type="ECO:0000259" key="3">
    <source>
        <dbReference type="SMART" id="SM00382"/>
    </source>
</evidence>
<dbReference type="PROSITE" id="PS00674">
    <property type="entry name" value="AAA"/>
    <property type="match status" value="1"/>
</dbReference>